<dbReference type="Pfam" id="PF24181">
    <property type="entry name" value="TPR_TTI1_C"/>
    <property type="match status" value="1"/>
</dbReference>
<reference evidence="2" key="1">
    <citation type="journal article" date="2017" name="Ticks Tick Borne Dis.">
        <title>An insight into the sialome of Hyalomma excavatum.</title>
        <authorList>
            <person name="Ribeiro J.M."/>
            <person name="Slovak M."/>
            <person name="Francischetti I.M."/>
        </authorList>
    </citation>
    <scope>NUCLEOTIDE SEQUENCE</scope>
    <source>
        <strain evidence="2">Samish</strain>
        <tissue evidence="2">Salivary glands</tissue>
    </source>
</reference>
<organism evidence="2">
    <name type="scientific">Hyalomma excavatum</name>
    <dbReference type="NCBI Taxonomy" id="257692"/>
    <lineage>
        <taxon>Eukaryota</taxon>
        <taxon>Metazoa</taxon>
        <taxon>Ecdysozoa</taxon>
        <taxon>Arthropoda</taxon>
        <taxon>Chelicerata</taxon>
        <taxon>Arachnida</taxon>
        <taxon>Acari</taxon>
        <taxon>Parasitiformes</taxon>
        <taxon>Ixodida</taxon>
        <taxon>Ixodoidea</taxon>
        <taxon>Ixodidae</taxon>
        <taxon>Hyalomminae</taxon>
        <taxon>Hyalomma</taxon>
    </lineage>
</organism>
<dbReference type="InterPro" id="IPR057567">
    <property type="entry name" value="TPR_TTI1_C"/>
</dbReference>
<dbReference type="GO" id="GO:0005737">
    <property type="term" value="C:cytoplasm"/>
    <property type="evidence" value="ECO:0007669"/>
    <property type="project" value="TreeGrafter"/>
</dbReference>
<dbReference type="InterPro" id="IPR011989">
    <property type="entry name" value="ARM-like"/>
</dbReference>
<dbReference type="InterPro" id="IPR049362">
    <property type="entry name" value="TTI1_rpt"/>
</dbReference>
<sequence length="684" mass="76518">MLTFDSLSLTEIIEEDFHKTLGKFPRIFHTGSEDEKLNLVKLVCGYLRIFRTKISKILLSPAVSQRLLGALFLLTEFDTGKLNLLAEQATCQDFQNAVDPAINCCRNQFMHFTNMNIYKEFIVVCKLLGTYGDIMMLVDTLRDKVEESTTYRKQAILVLTNVLRSLTEDGHASAKIEDTDFIGSLLEYFVSKGLWDLPLTEPGGAESTAHAMQQRSLCILPLDEMNSNILQSCLLLDAVTVLSQISSNFRPLLRICLCPLLEKADSQNYLISHVACTALWQVAKACGYGSISELIHDNTDYITNTLLFKLRHPSSHGDVTRIVQALAKHSDKSSASLLVDVGHEVLNALDFCHKDNALPFLKALASIVVYLNTWFPATRKTGMLKDGTATGVSSRKTFVEFVKEFHKCTTLSTDVEFTEQELESVEVPEEDVCDVEIDQKPPVPEHIKLLVQVLKRCIHLQSSSNIYVQTAVLGIIKLAVIPLSCCEDELLPVVHLLWAPLVARFQKDNWHLCAKAFEVVSSLAETSRDFIRERTLREVWPKLADFLHSQREVSKNKGKAYEITSAFKYQLVLLRRLGPIACQLEVEEQGVDLLASAVVPYLELSQPLRLQEAAVECVENLAKCSADTVWYHVVTAYCTSQTLWSPAPSLQPLPLSQVPCSENSNVLRVMACLTSVDGERQCTA</sequence>
<feature type="domain" description="TTI1 C-terminal TPR" evidence="1">
    <location>
        <begin position="364"/>
        <end position="630"/>
    </location>
</feature>
<dbReference type="PANTHER" id="PTHR18460">
    <property type="entry name" value="TEL2 INTERACTING PROTEIN 1 TTI1 FAMILY MEMBER"/>
    <property type="match status" value="1"/>
</dbReference>
<dbReference type="Pfam" id="PF24176">
    <property type="entry name" value="TPR_TTI1_2nd"/>
    <property type="match status" value="1"/>
</dbReference>
<dbReference type="Gene3D" id="1.25.10.10">
    <property type="entry name" value="Leucine-rich Repeat Variant"/>
    <property type="match status" value="1"/>
</dbReference>
<proteinExistence type="evidence at transcript level"/>
<protein>
    <recommendedName>
        <fullName evidence="1">TTI1 C-terminal TPR domain-containing protein</fullName>
    </recommendedName>
</protein>
<dbReference type="SUPFAM" id="SSF48371">
    <property type="entry name" value="ARM repeat"/>
    <property type="match status" value="1"/>
</dbReference>
<dbReference type="PANTHER" id="PTHR18460:SF3">
    <property type="entry name" value="TELO2-INTERACTING PROTEIN 1 HOMOLOG"/>
    <property type="match status" value="1"/>
</dbReference>
<dbReference type="Pfam" id="PF21547">
    <property type="entry name" value="TTI1"/>
    <property type="match status" value="1"/>
</dbReference>
<dbReference type="InterPro" id="IPR016024">
    <property type="entry name" value="ARM-type_fold"/>
</dbReference>
<dbReference type="EMBL" id="GEFH01004814">
    <property type="protein sequence ID" value="JAP63767.1"/>
    <property type="molecule type" value="mRNA"/>
</dbReference>
<dbReference type="AlphaFoldDB" id="A0A131XB41"/>
<evidence type="ECO:0000259" key="1">
    <source>
        <dbReference type="Pfam" id="PF24181"/>
    </source>
</evidence>
<accession>A0A131XB41</accession>
<name>A0A131XB41_9ACAR</name>
<dbReference type="InterPro" id="IPR052587">
    <property type="entry name" value="TELO2-interacting_protein_1"/>
</dbReference>
<evidence type="ECO:0000313" key="2">
    <source>
        <dbReference type="EMBL" id="JAP63767.1"/>
    </source>
</evidence>